<dbReference type="OrthoDB" id="4473401at2759"/>
<protein>
    <recommendedName>
        <fullName evidence="3">glucan endo-1,3-beta-D-glucosidase</fullName>
        <ecNumber evidence="3">3.2.1.39</ecNumber>
    </recommendedName>
</protein>
<evidence type="ECO:0000256" key="4">
    <source>
        <dbReference type="ARBA" id="ARBA00022801"/>
    </source>
</evidence>
<keyword evidence="7" id="KW-0961">Cell wall biogenesis/degradation</keyword>
<feature type="domain" description="Glycosyl hydrolase family 81 N-terminal" evidence="10">
    <location>
        <begin position="185"/>
        <end position="506"/>
    </location>
</feature>
<sequence>MASSSSSSSPSLVKMLQFAAGAAVFLTKMQFQGAVAHPLAEPQLYRDSPPTLYASSSSADLTPTSTPTTPTTIATPSELSIGATASPILQSIAPPLEPQPSGIIHTTLEPYPQVTTGVPWHRIQPTPAPNVAACRNNYSRPLTPEYKPNLDAYPYKLARMDSANLFVAVPGDASVPSQISARSPHPQQFLGIEGAGTTPLQTNKFYANLFLGQRNQSVWTHPYQVSKSIGQTPARSWGLAVSHIDRSQFAFGPATEQNSSRYFIAPIGIQSLILSATELGPDTNMTVDTLEDMSVNINLAPRVGSRPLITFPVVQGMGFVTGIYKGAQPSIDSGVFYRNVSGPFQLGNTYKYSMLLEDGKNWILYATPDSDNGAPVFSLDSNTTLTGPADWSGTIMVAKNTAGADGEAVLDRSAGVYPVSVDIFGSASGTAAQYGFRFGKAGEVQKTLFHYALPHHVQSFDSNTAARQTLLTLNTTTKGVATGFTADSWTMIEENLPVDMSFAPWSLDKGNVPAISPTAQCAVVAAGESELQQDIPAQTNLDSMYFSGKGLAKFATIVYTVRDLGGNAAIANQGLEKLKAAFDVFVNNQQRNPLVYDSSWKGVVSSAGYNDPNADFGNSYYNDHHFHYGYHVYTAAVIGYLDPSWLTERNLNYVNTLVRDYANPIRGEQFPFSRAFDWFNGHSWAKGLFESADGKDQESSSEDSFASYGLKLWGKVIGDANMEARATLMLAIQNRSFNNYFLMQSSNNIQPPQIINNKVTGILFENKIDWATYFSDAWWCKQGIHMIPVHVPSAYIRKPNFVKEEYETFMSNGRIAQAEGGWRGILESNLALIDPAKAYNFFAAPSFNTTLLDGGASLTWYLAYTAALAGL</sequence>
<proteinExistence type="inferred from homology"/>
<evidence type="ECO:0000256" key="1">
    <source>
        <dbReference type="ARBA" id="ARBA00000382"/>
    </source>
</evidence>
<dbReference type="GO" id="GO:0052861">
    <property type="term" value="F:endo-1,3(4)-beta-glucanase activity"/>
    <property type="evidence" value="ECO:0007669"/>
    <property type="project" value="InterPro"/>
</dbReference>
<dbReference type="Gene3D" id="1.20.5.420">
    <property type="entry name" value="Immunoglobulin FC, subunit C"/>
    <property type="match status" value="1"/>
</dbReference>
<dbReference type="GO" id="GO:0042973">
    <property type="term" value="F:glucan endo-1,3-beta-D-glucosidase activity"/>
    <property type="evidence" value="ECO:0007669"/>
    <property type="project" value="UniProtKB-EC"/>
</dbReference>
<evidence type="ECO:0000259" key="11">
    <source>
        <dbReference type="Pfam" id="PF17652"/>
    </source>
</evidence>
<comment type="similarity">
    <text evidence="2">Belongs to the glycosyl hydrolase 81 family.</text>
</comment>
<dbReference type="Proteomes" id="UP000572817">
    <property type="component" value="Unassembled WGS sequence"/>
</dbReference>
<evidence type="ECO:0000256" key="7">
    <source>
        <dbReference type="ARBA" id="ARBA00023316"/>
    </source>
</evidence>
<comment type="catalytic activity">
    <reaction evidence="1">
        <text>Hydrolysis of (1-&gt;3)-beta-D-glucosidic linkages in (1-&gt;3)-beta-D-glucans.</text>
        <dbReference type="EC" id="3.2.1.39"/>
    </reaction>
</comment>
<organism evidence="12 13">
    <name type="scientific">Botryosphaeria dothidea</name>
    <dbReference type="NCBI Taxonomy" id="55169"/>
    <lineage>
        <taxon>Eukaryota</taxon>
        <taxon>Fungi</taxon>
        <taxon>Dikarya</taxon>
        <taxon>Ascomycota</taxon>
        <taxon>Pezizomycotina</taxon>
        <taxon>Dothideomycetes</taxon>
        <taxon>Dothideomycetes incertae sedis</taxon>
        <taxon>Botryosphaeriales</taxon>
        <taxon>Botryosphaeriaceae</taxon>
        <taxon>Botryosphaeria</taxon>
    </lineage>
</organism>
<keyword evidence="8" id="KW-0624">Polysaccharide degradation</keyword>
<dbReference type="Gene3D" id="1.10.287.1170">
    <property type="entry name" value="glycoside hydrolase family 81 endo-[beta] glucanase"/>
    <property type="match status" value="1"/>
</dbReference>
<dbReference type="AlphaFoldDB" id="A0A8H4J5V0"/>
<evidence type="ECO:0000256" key="8">
    <source>
        <dbReference type="ARBA" id="ARBA00023326"/>
    </source>
</evidence>
<evidence type="ECO:0000256" key="2">
    <source>
        <dbReference type="ARBA" id="ARBA00010730"/>
    </source>
</evidence>
<dbReference type="EC" id="3.2.1.39" evidence="3"/>
<evidence type="ECO:0000259" key="10">
    <source>
        <dbReference type="Pfam" id="PF03639"/>
    </source>
</evidence>
<dbReference type="FunFam" id="1.10.287.1170:FF:000001">
    <property type="entry name" value="Endo-1,3-beta-glucanase Engl1"/>
    <property type="match status" value="1"/>
</dbReference>
<evidence type="ECO:0000256" key="9">
    <source>
        <dbReference type="SAM" id="MobiDB-lite"/>
    </source>
</evidence>
<dbReference type="Gene3D" id="2.70.98.30">
    <property type="entry name" value="Golgi alpha-mannosidase II, domain 4"/>
    <property type="match status" value="1"/>
</dbReference>
<comment type="caution">
    <text evidence="12">The sequence shown here is derived from an EMBL/GenBank/DDBJ whole genome shotgun (WGS) entry which is preliminary data.</text>
</comment>
<keyword evidence="5" id="KW-0119">Carbohydrate metabolism</keyword>
<dbReference type="InterPro" id="IPR005200">
    <property type="entry name" value="Endo-beta-glucanase"/>
</dbReference>
<dbReference type="GO" id="GO:0009986">
    <property type="term" value="C:cell surface"/>
    <property type="evidence" value="ECO:0007669"/>
    <property type="project" value="TreeGrafter"/>
</dbReference>
<dbReference type="InterPro" id="IPR040451">
    <property type="entry name" value="GH81_N"/>
</dbReference>
<name>A0A8H4J5V0_9PEZI</name>
<evidence type="ECO:0000313" key="13">
    <source>
        <dbReference type="Proteomes" id="UP000572817"/>
    </source>
</evidence>
<dbReference type="Pfam" id="PF17652">
    <property type="entry name" value="Glyco_hydro81C"/>
    <property type="match status" value="1"/>
</dbReference>
<keyword evidence="6" id="KW-0326">Glycosidase</keyword>
<dbReference type="PANTHER" id="PTHR31983">
    <property type="entry name" value="ENDO-1,3(4)-BETA-GLUCANASE 1"/>
    <property type="match status" value="1"/>
</dbReference>
<dbReference type="PANTHER" id="PTHR31983:SF0">
    <property type="entry name" value="GLUCAN ENDO-1,3-BETA-D-GLUCOSIDASE 2"/>
    <property type="match status" value="1"/>
</dbReference>
<dbReference type="InterPro" id="IPR040720">
    <property type="entry name" value="GH81_C"/>
</dbReference>
<gene>
    <name evidence="12" type="ORF">GTA08_BOTSDO11544</name>
</gene>
<evidence type="ECO:0000256" key="5">
    <source>
        <dbReference type="ARBA" id="ARBA00023277"/>
    </source>
</evidence>
<feature type="region of interest" description="Disordered" evidence="9">
    <location>
        <begin position="47"/>
        <end position="73"/>
    </location>
</feature>
<reference evidence="12" key="1">
    <citation type="submission" date="2020-04" db="EMBL/GenBank/DDBJ databases">
        <title>Genome Assembly and Annotation of Botryosphaeria dothidea sdau 11-99, a Latent Pathogen of Apple Fruit Ring Rot in China.</title>
        <authorList>
            <person name="Yu C."/>
            <person name="Diao Y."/>
            <person name="Lu Q."/>
            <person name="Zhao J."/>
            <person name="Cui S."/>
            <person name="Peng C."/>
            <person name="He B."/>
            <person name="Liu H."/>
        </authorList>
    </citation>
    <scope>NUCLEOTIDE SEQUENCE [LARGE SCALE GENOMIC DNA]</scope>
    <source>
        <strain evidence="12">Sdau11-99</strain>
    </source>
</reference>
<dbReference type="Pfam" id="PF03639">
    <property type="entry name" value="Glyco_hydro_81"/>
    <property type="match status" value="1"/>
</dbReference>
<dbReference type="GO" id="GO:0071555">
    <property type="term" value="P:cell wall organization"/>
    <property type="evidence" value="ECO:0007669"/>
    <property type="project" value="UniProtKB-KW"/>
</dbReference>
<keyword evidence="13" id="KW-1185">Reference proteome</keyword>
<dbReference type="FunFam" id="2.70.98.30:FF:000006">
    <property type="entry name" value="Endo-1,3-beta-glucanase Engl1"/>
    <property type="match status" value="1"/>
</dbReference>
<feature type="compositionally biased region" description="Low complexity" evidence="9">
    <location>
        <begin position="54"/>
        <end position="73"/>
    </location>
</feature>
<dbReference type="PROSITE" id="PS52008">
    <property type="entry name" value="GH81"/>
    <property type="match status" value="1"/>
</dbReference>
<evidence type="ECO:0000256" key="3">
    <source>
        <dbReference type="ARBA" id="ARBA00012780"/>
    </source>
</evidence>
<accession>A0A8H4J5V0</accession>
<dbReference type="EMBL" id="WWBZ02000002">
    <property type="protein sequence ID" value="KAF4312608.1"/>
    <property type="molecule type" value="Genomic_DNA"/>
</dbReference>
<feature type="domain" description="Glycosyl hydrolase family 81 C-terminal" evidence="11">
    <location>
        <begin position="515"/>
        <end position="862"/>
    </location>
</feature>
<keyword evidence="4 12" id="KW-0378">Hydrolase</keyword>
<evidence type="ECO:0000256" key="6">
    <source>
        <dbReference type="ARBA" id="ARBA00023295"/>
    </source>
</evidence>
<dbReference type="GO" id="GO:0000272">
    <property type="term" value="P:polysaccharide catabolic process"/>
    <property type="evidence" value="ECO:0007669"/>
    <property type="project" value="UniProtKB-KW"/>
</dbReference>
<evidence type="ECO:0000313" key="12">
    <source>
        <dbReference type="EMBL" id="KAF4312608.1"/>
    </source>
</evidence>